<gene>
    <name evidence="1" type="ORF">GCM10023323_71660</name>
</gene>
<organism evidence="1 2">
    <name type="scientific">Streptomyces thinghirensis</name>
    <dbReference type="NCBI Taxonomy" id="551547"/>
    <lineage>
        <taxon>Bacteria</taxon>
        <taxon>Bacillati</taxon>
        <taxon>Actinomycetota</taxon>
        <taxon>Actinomycetes</taxon>
        <taxon>Kitasatosporales</taxon>
        <taxon>Streptomycetaceae</taxon>
        <taxon>Streptomyces</taxon>
    </lineage>
</organism>
<accession>A0ABP9TGF6</accession>
<dbReference type="EMBL" id="BAABJR010000028">
    <property type="protein sequence ID" value="GAA5216875.1"/>
    <property type="molecule type" value="Genomic_DNA"/>
</dbReference>
<dbReference type="RefSeq" id="WP_345637793.1">
    <property type="nucleotide sequence ID" value="NZ_BAABJR010000028.1"/>
</dbReference>
<sequence length="137" mass="14901">MTSYASTQETSAVPARPGRSTAVLYVCAERSKLTPTLAADRAQTEGRALAEARGLTLAEVVTDPYGEPDPCRREGWLRVRELAESGAVGVVIVRWPACIAPDTSHELRHREIGWLQDHGVRVRYSWEPLASGGSEGT</sequence>
<name>A0ABP9TGF6_9ACTN</name>
<evidence type="ECO:0000313" key="1">
    <source>
        <dbReference type="EMBL" id="GAA5216875.1"/>
    </source>
</evidence>
<evidence type="ECO:0008006" key="3">
    <source>
        <dbReference type="Google" id="ProtNLM"/>
    </source>
</evidence>
<keyword evidence="2" id="KW-1185">Reference proteome</keyword>
<proteinExistence type="predicted"/>
<comment type="caution">
    <text evidence="1">The sequence shown here is derived from an EMBL/GenBank/DDBJ whole genome shotgun (WGS) entry which is preliminary data.</text>
</comment>
<protein>
    <recommendedName>
        <fullName evidence="3">Recombinase family protein</fullName>
    </recommendedName>
</protein>
<reference evidence="2" key="1">
    <citation type="journal article" date="2019" name="Int. J. Syst. Evol. Microbiol.">
        <title>The Global Catalogue of Microorganisms (GCM) 10K type strain sequencing project: providing services to taxonomists for standard genome sequencing and annotation.</title>
        <authorList>
            <consortium name="The Broad Institute Genomics Platform"/>
            <consortium name="The Broad Institute Genome Sequencing Center for Infectious Disease"/>
            <person name="Wu L."/>
            <person name="Ma J."/>
        </authorList>
    </citation>
    <scope>NUCLEOTIDE SEQUENCE [LARGE SCALE GENOMIC DNA]</scope>
    <source>
        <strain evidence="2">JCM 18306</strain>
    </source>
</reference>
<dbReference type="Proteomes" id="UP001499878">
    <property type="component" value="Unassembled WGS sequence"/>
</dbReference>
<evidence type="ECO:0000313" key="2">
    <source>
        <dbReference type="Proteomes" id="UP001499878"/>
    </source>
</evidence>